<evidence type="ECO:0000313" key="4">
    <source>
        <dbReference type="EMBL" id="CBE69682.1"/>
    </source>
</evidence>
<dbReference type="InterPro" id="IPR050463">
    <property type="entry name" value="Gfo/Idh/MocA_oxidrdct_glycsds"/>
</dbReference>
<dbReference type="InterPro" id="IPR055170">
    <property type="entry name" value="GFO_IDH_MocA-like_dom"/>
</dbReference>
<dbReference type="GO" id="GO:0016491">
    <property type="term" value="F:oxidoreductase activity"/>
    <property type="evidence" value="ECO:0007669"/>
    <property type="project" value="UniProtKB-KW"/>
</dbReference>
<dbReference type="PANTHER" id="PTHR43818:SF11">
    <property type="entry name" value="BCDNA.GH03377"/>
    <property type="match status" value="1"/>
</dbReference>
<sequence>MLNGAIIGLGNVAVNGHLPGWEGCDRARIIAAADAVESRLAQEQSRLPGARLYTDVSAMLAAEAIDFVDICTPPGTHASLIRLALSRGLHVLCEKPLVLTPDELRLVRDARAESGRILYTVHNWRYAPIVMQATTLIRQGQIGTVQYVSWHVYRREPSIAVQSLPSPVESATPDPSTMLGTGNWRLDPAIAGGGILLDHGYHALYIVLDWLGEEPRTITATLEKRRHPEWPVEDTASVQLRSSAAEANILLTWASSSRSNCAVIEGTCGTIRIEDGTLVLKREGGEQRWTFEQPLSQGSHHPEWFRQVRDDFLREMSVAERGGENLTMASRCVQLLHLAKESHSQGSKVLAVSDQRRADG</sequence>
<dbReference type="KEGG" id="mox:DAMO_2609"/>
<feature type="domain" description="Gfo/Idh/MocA-like oxidoreductase N-terminal" evidence="2">
    <location>
        <begin position="3"/>
        <end position="119"/>
    </location>
</feature>
<gene>
    <name evidence="4" type="ORF">DAMO_2609</name>
</gene>
<dbReference type="SUPFAM" id="SSF51735">
    <property type="entry name" value="NAD(P)-binding Rossmann-fold domains"/>
    <property type="match status" value="1"/>
</dbReference>
<organism evidence="4 5">
    <name type="scientific">Methylomirabilis oxygeniifera</name>
    <dbReference type="NCBI Taxonomy" id="671143"/>
    <lineage>
        <taxon>Bacteria</taxon>
        <taxon>Candidatus Methylomirabilota</taxon>
        <taxon>Candidatus Methylomirabilia</taxon>
        <taxon>Candidatus Methylomirabilales</taxon>
        <taxon>Candidatus Methylomirabilaceae</taxon>
        <taxon>Candidatus Methylomirabilis</taxon>
    </lineage>
</organism>
<dbReference type="Gene3D" id="3.30.360.10">
    <property type="entry name" value="Dihydrodipicolinate Reductase, domain 2"/>
    <property type="match status" value="1"/>
</dbReference>
<evidence type="ECO:0000259" key="2">
    <source>
        <dbReference type="Pfam" id="PF01408"/>
    </source>
</evidence>
<dbReference type="PANTHER" id="PTHR43818">
    <property type="entry name" value="BCDNA.GH03377"/>
    <property type="match status" value="1"/>
</dbReference>
<dbReference type="Pfam" id="PF01408">
    <property type="entry name" value="GFO_IDH_MocA"/>
    <property type="match status" value="1"/>
</dbReference>
<dbReference type="Proteomes" id="UP000006898">
    <property type="component" value="Chromosome"/>
</dbReference>
<evidence type="ECO:0000313" key="5">
    <source>
        <dbReference type="Proteomes" id="UP000006898"/>
    </source>
</evidence>
<dbReference type="AlphaFoldDB" id="D5MK60"/>
<name>D5MK60_METO1</name>
<protein>
    <submittedName>
        <fullName evidence="4">Putative Oxidoreductase domain protein</fullName>
    </submittedName>
</protein>
<dbReference type="SUPFAM" id="SSF55347">
    <property type="entry name" value="Glyceraldehyde-3-phosphate dehydrogenase-like, C-terminal domain"/>
    <property type="match status" value="1"/>
</dbReference>
<accession>D5MK60</accession>
<feature type="domain" description="GFO/IDH/MocA-like oxidoreductase" evidence="3">
    <location>
        <begin position="131"/>
        <end position="272"/>
    </location>
</feature>
<dbReference type="GO" id="GO:0000166">
    <property type="term" value="F:nucleotide binding"/>
    <property type="evidence" value="ECO:0007669"/>
    <property type="project" value="InterPro"/>
</dbReference>
<reference evidence="4 5" key="1">
    <citation type="journal article" date="2010" name="Nature">
        <title>Nitrite-driven anaerobic methane oxidation by oxygenic bacteria.</title>
        <authorList>
            <person name="Ettwig K.F."/>
            <person name="Butler M.K."/>
            <person name="Le Paslier D."/>
            <person name="Pelletier E."/>
            <person name="Mangenot S."/>
            <person name="Kuypers M.M.M."/>
            <person name="Schreiber F."/>
            <person name="Dutilh B.E."/>
            <person name="Zedelius J."/>
            <person name="de Beer D."/>
            <person name="Gloerich J."/>
            <person name="Wessels H.J.C.T."/>
            <person name="van Allen T."/>
            <person name="Luesken F."/>
            <person name="Wu M."/>
            <person name="van de Pas-Schoonen K.T."/>
            <person name="Op den Camp H.J.M."/>
            <person name="Janssen-Megens E.M."/>
            <person name="Francoijs K-J."/>
            <person name="Stunnenberg H."/>
            <person name="Weissenbach J."/>
            <person name="Jetten M.S.M."/>
            <person name="Strous M."/>
        </authorList>
    </citation>
    <scope>NUCLEOTIDE SEQUENCE [LARGE SCALE GENOMIC DNA]</scope>
</reference>
<dbReference type="Pfam" id="PF22725">
    <property type="entry name" value="GFO_IDH_MocA_C3"/>
    <property type="match status" value="1"/>
</dbReference>
<dbReference type="Gene3D" id="3.40.50.720">
    <property type="entry name" value="NAD(P)-binding Rossmann-like Domain"/>
    <property type="match status" value="1"/>
</dbReference>
<proteinExistence type="predicted"/>
<dbReference type="eggNOG" id="COG0673">
    <property type="taxonomic scope" value="Bacteria"/>
</dbReference>
<dbReference type="EMBL" id="FP565575">
    <property type="protein sequence ID" value="CBE69682.1"/>
    <property type="molecule type" value="Genomic_DNA"/>
</dbReference>
<evidence type="ECO:0000259" key="3">
    <source>
        <dbReference type="Pfam" id="PF22725"/>
    </source>
</evidence>
<dbReference type="InterPro" id="IPR000683">
    <property type="entry name" value="Gfo/Idh/MocA-like_OxRdtase_N"/>
</dbReference>
<dbReference type="STRING" id="671143.DAMO_2609"/>
<dbReference type="HOGENOM" id="CLU_023194_1_3_0"/>
<keyword evidence="1" id="KW-0560">Oxidoreductase</keyword>
<evidence type="ECO:0000256" key="1">
    <source>
        <dbReference type="ARBA" id="ARBA00023002"/>
    </source>
</evidence>
<dbReference type="InterPro" id="IPR036291">
    <property type="entry name" value="NAD(P)-bd_dom_sf"/>
</dbReference>